<dbReference type="EMBL" id="JAFNEN010000058">
    <property type="protein sequence ID" value="KAG8197121.1"/>
    <property type="molecule type" value="Genomic_DNA"/>
</dbReference>
<evidence type="ECO:0000313" key="6">
    <source>
        <dbReference type="Proteomes" id="UP000827092"/>
    </source>
</evidence>
<evidence type="ECO:0000313" key="5">
    <source>
        <dbReference type="EMBL" id="KAG8197121.1"/>
    </source>
</evidence>
<gene>
    <name evidence="5" type="ORF">JTE90_011284</name>
</gene>
<evidence type="ECO:0000256" key="3">
    <source>
        <dbReference type="SAM" id="MobiDB-lite"/>
    </source>
</evidence>
<dbReference type="SMART" id="SM00446">
    <property type="entry name" value="LRRcap"/>
    <property type="match status" value="1"/>
</dbReference>
<name>A0AAV6VLT3_9ARAC</name>
<dbReference type="GO" id="GO:0097733">
    <property type="term" value="C:photoreceptor cell cilium"/>
    <property type="evidence" value="ECO:0007669"/>
    <property type="project" value="UniProtKB-ARBA"/>
</dbReference>
<dbReference type="FunFam" id="3.80.10.10:FF:000094">
    <property type="entry name" value="protein C21orf2 isoform X1"/>
    <property type="match status" value="1"/>
</dbReference>
<keyword evidence="1" id="KW-0433">Leucine-rich repeat</keyword>
<dbReference type="SUPFAM" id="SSF52058">
    <property type="entry name" value="L domain-like"/>
    <property type="match status" value="1"/>
</dbReference>
<dbReference type="InterPro" id="IPR003603">
    <property type="entry name" value="U2A'_phosphoprotein32A_C"/>
</dbReference>
<keyword evidence="2" id="KW-0677">Repeat</keyword>
<evidence type="ECO:0000256" key="1">
    <source>
        <dbReference type="ARBA" id="ARBA00022614"/>
    </source>
</evidence>
<accession>A0AAV6VLT3</accession>
<proteinExistence type="predicted"/>
<reference evidence="5 6" key="1">
    <citation type="journal article" date="2022" name="Nat. Ecol. Evol.">
        <title>A masculinizing supergene underlies an exaggerated male reproductive morph in a spider.</title>
        <authorList>
            <person name="Hendrickx F."/>
            <person name="De Corte Z."/>
            <person name="Sonet G."/>
            <person name="Van Belleghem S.M."/>
            <person name="Kostlbacher S."/>
            <person name="Vangestel C."/>
        </authorList>
    </citation>
    <scope>NUCLEOTIDE SEQUENCE [LARGE SCALE GENOMIC DNA]</scope>
    <source>
        <strain evidence="5">W744_W776</strain>
    </source>
</reference>
<dbReference type="GO" id="GO:0036064">
    <property type="term" value="C:ciliary basal body"/>
    <property type="evidence" value="ECO:0007669"/>
    <property type="project" value="UniProtKB-ARBA"/>
</dbReference>
<organism evidence="5 6">
    <name type="scientific">Oedothorax gibbosus</name>
    <dbReference type="NCBI Taxonomy" id="931172"/>
    <lineage>
        <taxon>Eukaryota</taxon>
        <taxon>Metazoa</taxon>
        <taxon>Ecdysozoa</taxon>
        <taxon>Arthropoda</taxon>
        <taxon>Chelicerata</taxon>
        <taxon>Arachnida</taxon>
        <taxon>Araneae</taxon>
        <taxon>Araneomorphae</taxon>
        <taxon>Entelegynae</taxon>
        <taxon>Araneoidea</taxon>
        <taxon>Linyphiidae</taxon>
        <taxon>Erigoninae</taxon>
        <taxon>Oedothorax</taxon>
    </lineage>
</organism>
<dbReference type="AlphaFoldDB" id="A0AAV6VLT3"/>
<dbReference type="InterPro" id="IPR032675">
    <property type="entry name" value="LRR_dom_sf"/>
</dbReference>
<dbReference type="Pfam" id="PF14580">
    <property type="entry name" value="LRR_9"/>
    <property type="match status" value="1"/>
</dbReference>
<protein>
    <recommendedName>
        <fullName evidence="4">U2A'/phosphoprotein 32 family A C-terminal domain-containing protein</fullName>
    </recommendedName>
</protein>
<dbReference type="GO" id="GO:0007010">
    <property type="term" value="P:cytoskeleton organization"/>
    <property type="evidence" value="ECO:0007669"/>
    <property type="project" value="TreeGrafter"/>
</dbReference>
<dbReference type="Proteomes" id="UP000827092">
    <property type="component" value="Unassembled WGS sequence"/>
</dbReference>
<sequence length="363" mass="41034">MTKLTEHTVLARTRAQDLKSVRKLNAWGSELTDVSIVQKLPNVEVLSLSVNSISTLEDFAYCNNLQELYIRKNSISELGEIRHLKDLPNLRNLWLADNPCAESDDYRLTVIRALPQLQKLDNMPIRPDEIESAKKHGAPLEMLISKDEEEEEDLAPAAFEQQQVTIQSSASYEEISSVSHTESFSVENTAFSPVAHNNGMEAFHSVKNHVRQTESVNHVSLPCQQDRFVQEAAYFEQRENNYQQCHISPVESSPVTAPSYPANFLDNLDREFIQEQDPLPETPSSSKEHFSPRGFAPPYMPRVQSRSERPTAIRMLPKGGKSRAANILSAVLCLIKELDWASLEVVDTAIHCQMEEMEEQNSS</sequence>
<dbReference type="PANTHER" id="PTHR18849:SF0">
    <property type="entry name" value="CILIA- AND FLAGELLA-ASSOCIATED PROTEIN 410-RELATED"/>
    <property type="match status" value="1"/>
</dbReference>
<dbReference type="PROSITE" id="PS51450">
    <property type="entry name" value="LRR"/>
    <property type="match status" value="1"/>
</dbReference>
<evidence type="ECO:0000256" key="2">
    <source>
        <dbReference type="ARBA" id="ARBA00022737"/>
    </source>
</evidence>
<evidence type="ECO:0000259" key="4">
    <source>
        <dbReference type="SMART" id="SM00446"/>
    </source>
</evidence>
<comment type="caution">
    <text evidence="5">The sequence shown here is derived from an EMBL/GenBank/DDBJ whole genome shotgun (WGS) entry which is preliminary data.</text>
</comment>
<dbReference type="Gene3D" id="3.80.10.10">
    <property type="entry name" value="Ribonuclease Inhibitor"/>
    <property type="match status" value="1"/>
</dbReference>
<dbReference type="InterPro" id="IPR001611">
    <property type="entry name" value="Leu-rich_rpt"/>
</dbReference>
<feature type="domain" description="U2A'/phosphoprotein 32 family A C-terminal" evidence="4">
    <location>
        <begin position="103"/>
        <end position="121"/>
    </location>
</feature>
<dbReference type="PANTHER" id="PTHR18849">
    <property type="entry name" value="LEUCINE RICH REPEAT PROTEIN"/>
    <property type="match status" value="1"/>
</dbReference>
<feature type="region of interest" description="Disordered" evidence="3">
    <location>
        <begin position="277"/>
        <end position="309"/>
    </location>
</feature>
<keyword evidence="6" id="KW-1185">Reference proteome</keyword>